<evidence type="ECO:0000256" key="1">
    <source>
        <dbReference type="ARBA" id="ARBA00022729"/>
    </source>
</evidence>
<evidence type="ECO:0000313" key="3">
    <source>
        <dbReference type="EMBL" id="SUZ94990.1"/>
    </source>
</evidence>
<keyword evidence="1" id="KW-0732">Signal</keyword>
<dbReference type="AlphaFoldDB" id="A0A381RSZ2"/>
<proteinExistence type="predicted"/>
<dbReference type="PANTHER" id="PTHR30483:SF6">
    <property type="entry name" value="PERIPLASMIC BINDING PROTEIN OF ABC TRANSPORTER FOR NATURAL AMINO ACIDS"/>
    <property type="match status" value="1"/>
</dbReference>
<dbReference type="CDD" id="cd06347">
    <property type="entry name" value="PBP1_ABC_LivK_ligand_binding-like"/>
    <property type="match status" value="1"/>
</dbReference>
<dbReference type="InterPro" id="IPR051010">
    <property type="entry name" value="BCAA_transport"/>
</dbReference>
<accession>A0A381RSZ2</accession>
<name>A0A381RSZ2_9ZZZZ</name>
<dbReference type="Gene3D" id="3.40.50.2300">
    <property type="match status" value="2"/>
</dbReference>
<dbReference type="Pfam" id="PF13458">
    <property type="entry name" value="Peripla_BP_6"/>
    <property type="match status" value="1"/>
</dbReference>
<gene>
    <name evidence="3" type="ORF">METZ01_LOCUS47844</name>
</gene>
<protein>
    <recommendedName>
        <fullName evidence="2">Leucine-binding protein domain-containing protein</fullName>
    </recommendedName>
</protein>
<dbReference type="InterPro" id="IPR028081">
    <property type="entry name" value="Leu-bd"/>
</dbReference>
<dbReference type="EMBL" id="UINC01002284">
    <property type="protein sequence ID" value="SUZ94990.1"/>
    <property type="molecule type" value="Genomic_DNA"/>
</dbReference>
<feature type="domain" description="Leucine-binding protein" evidence="2">
    <location>
        <begin position="29"/>
        <end position="372"/>
    </location>
</feature>
<reference evidence="3" key="1">
    <citation type="submission" date="2018-05" db="EMBL/GenBank/DDBJ databases">
        <authorList>
            <person name="Lanie J.A."/>
            <person name="Ng W.-L."/>
            <person name="Kazmierczak K.M."/>
            <person name="Andrzejewski T.M."/>
            <person name="Davidsen T.M."/>
            <person name="Wayne K.J."/>
            <person name="Tettelin H."/>
            <person name="Glass J.I."/>
            <person name="Rusch D."/>
            <person name="Podicherti R."/>
            <person name="Tsui H.-C.T."/>
            <person name="Winkler M.E."/>
        </authorList>
    </citation>
    <scope>NUCLEOTIDE SEQUENCE</scope>
</reference>
<dbReference type="SUPFAM" id="SSF53822">
    <property type="entry name" value="Periplasmic binding protein-like I"/>
    <property type="match status" value="1"/>
</dbReference>
<dbReference type="PANTHER" id="PTHR30483">
    <property type="entry name" value="LEUCINE-SPECIFIC-BINDING PROTEIN"/>
    <property type="match status" value="1"/>
</dbReference>
<dbReference type="InterPro" id="IPR028082">
    <property type="entry name" value="Peripla_BP_I"/>
</dbReference>
<evidence type="ECO:0000259" key="2">
    <source>
        <dbReference type="Pfam" id="PF13458"/>
    </source>
</evidence>
<organism evidence="3">
    <name type="scientific">marine metagenome</name>
    <dbReference type="NCBI Taxonomy" id="408172"/>
    <lineage>
        <taxon>unclassified sequences</taxon>
        <taxon>metagenomes</taxon>
        <taxon>ecological metagenomes</taxon>
    </lineage>
</organism>
<sequence>MKKNLSKLCIFVFSTIVFFSWTTLYAKEVLIGGAACETGMQAPLDTPGINGAKVAVKYLNDEKGGILGRPVKFVNLDGKSDPVTVGNSALEVIAQGAEFIIAPCDFDFGGPASMAAQDAGIVGMSLCASDPLFSSWSLGDKQFTLSMWNTTMSATAAEFAYNEKGWKTAYVVTDQIIAYTRSLSEYFLVHFDAIGGKILLEDTYTNGDNDFSAQLARLKALDEEPDVIFISSYGIDIALITKTLREAGITAPILGGDSYDDPSVWEALGTKFGSDIYFVTHTWMGSAEGHPDMPEFVKLYTDYHGSAPDTAFVATGWDTVMLFAQAAEIAGTTDGAAVAKALEDNEFNLLTGDLDYSNAADGHYPYKAAALVGLTEGNPSFLGWRNPENPPAP</sequence>